<name>A0A060T579_BLAAD</name>
<keyword evidence="3" id="KW-0479">Metal-binding</keyword>
<organism evidence="8">
    <name type="scientific">Blastobotrys adeninivorans</name>
    <name type="common">Yeast</name>
    <name type="synonym">Arxula adeninivorans</name>
    <dbReference type="NCBI Taxonomy" id="409370"/>
    <lineage>
        <taxon>Eukaryota</taxon>
        <taxon>Fungi</taxon>
        <taxon>Dikarya</taxon>
        <taxon>Ascomycota</taxon>
        <taxon>Saccharomycotina</taxon>
        <taxon>Dipodascomycetes</taxon>
        <taxon>Dipodascales</taxon>
        <taxon>Trichomonascaceae</taxon>
        <taxon>Blastobotrys</taxon>
    </lineage>
</organism>
<protein>
    <submittedName>
        <fullName evidence="8">ARAD1C03586p</fullName>
    </submittedName>
</protein>
<dbReference type="AlphaFoldDB" id="A0A060T579"/>
<reference evidence="8" key="2">
    <citation type="submission" date="2014-06" db="EMBL/GenBank/DDBJ databases">
        <title>The complete genome of Blastobotrys (Arxula) adeninivorans LS3 - a yeast of biotechnological interest.</title>
        <authorList>
            <person name="Kunze G."/>
            <person name="Gaillardin C."/>
            <person name="Czernicka M."/>
            <person name="Durrens P."/>
            <person name="Martin T."/>
            <person name="Boer E."/>
            <person name="Gabaldon T."/>
            <person name="Cruz J."/>
            <person name="Talla E."/>
            <person name="Marck C."/>
            <person name="Goffeau A."/>
            <person name="Barbe V."/>
            <person name="Baret P."/>
            <person name="Baronian K."/>
            <person name="Beier S."/>
            <person name="Bleykasten C."/>
            <person name="Bode R."/>
            <person name="Casaregola S."/>
            <person name="Despons L."/>
            <person name="Fairhead C."/>
            <person name="Giersberg M."/>
            <person name="Gierski P."/>
            <person name="Hahnel U."/>
            <person name="Hartmann A."/>
            <person name="Jankowska D."/>
            <person name="Jubin C."/>
            <person name="Jung P."/>
            <person name="Lafontaine I."/>
            <person name="Leh-Louis V."/>
            <person name="Lemaire M."/>
            <person name="Marcet-Houben M."/>
            <person name="Mascher M."/>
            <person name="Morel G."/>
            <person name="Richard G.-F."/>
            <person name="Riechen J."/>
            <person name="Sacerdot C."/>
            <person name="Sarkar A."/>
            <person name="Savel G."/>
            <person name="Schacherer J."/>
            <person name="Sherman D."/>
            <person name="Straub M.-L."/>
            <person name="Stein N."/>
            <person name="Thierry A."/>
            <person name="Trautwein-Schult A."/>
            <person name="Westhof E."/>
            <person name="Worch S."/>
            <person name="Dujon B."/>
            <person name="Souciet J.-L."/>
            <person name="Wincker P."/>
            <person name="Scholz U."/>
            <person name="Neuveglise N."/>
        </authorList>
    </citation>
    <scope>NUCLEOTIDE SEQUENCE</scope>
    <source>
        <strain evidence="8">LS3</strain>
    </source>
</reference>
<sequence>MKSVWFTAILAIVIASLAFRRLATQSAAATMYPVYFFSHGGPTFMYSDNPQFASSGDIGAFNKIRDLGSHIVNDLKPKYILCVSAHWQPETGGPSSVHVAVPSKQPTQDQDIVANPLVYDFYGFPQFMYEEQFPSVASHALANSVVEKLKQAGLNGAVEERGIDHGVWVPFKVAFPKGLGDIPLLQVSLPQSDDFALSYKLGEALKPFREDGMVIVSGMSVHNLRERGLPPQMLGYSELFNSKLTEILTKSVGDARLDGLQQLLSPEYIGLYRKAHPTPDHFLPVVVGAGLAGSENGTELYTKASGSLGWNIYKFE</sequence>
<dbReference type="PANTHER" id="PTHR30096">
    <property type="entry name" value="4,5-DOPA DIOXYGENASE EXTRADIOL-LIKE PROTEIN"/>
    <property type="match status" value="1"/>
</dbReference>
<evidence type="ECO:0000256" key="5">
    <source>
        <dbReference type="ARBA" id="ARBA00023002"/>
    </source>
</evidence>
<dbReference type="Pfam" id="PF02900">
    <property type="entry name" value="LigB"/>
    <property type="match status" value="1"/>
</dbReference>
<feature type="chain" id="PRO_5001593059" evidence="6">
    <location>
        <begin position="19"/>
        <end position="316"/>
    </location>
</feature>
<accession>A0A060T579</accession>
<dbReference type="EMBL" id="HG937693">
    <property type="protein sequence ID" value="CDP34052.1"/>
    <property type="molecule type" value="Genomic_DNA"/>
</dbReference>
<evidence type="ECO:0000256" key="3">
    <source>
        <dbReference type="ARBA" id="ARBA00022723"/>
    </source>
</evidence>
<dbReference type="InterPro" id="IPR004183">
    <property type="entry name" value="Xdiol_dOase_suB"/>
</dbReference>
<keyword evidence="5" id="KW-0560">Oxidoreductase</keyword>
<dbReference type="InterPro" id="IPR014436">
    <property type="entry name" value="Extradiol_dOase_DODA"/>
</dbReference>
<feature type="signal peptide" evidence="6">
    <location>
        <begin position="1"/>
        <end position="18"/>
    </location>
</feature>
<evidence type="ECO:0000256" key="2">
    <source>
        <dbReference type="ARBA" id="ARBA00007581"/>
    </source>
</evidence>
<evidence type="ECO:0000256" key="6">
    <source>
        <dbReference type="SAM" id="SignalP"/>
    </source>
</evidence>
<dbReference type="Gene3D" id="3.40.830.10">
    <property type="entry name" value="LigB-like"/>
    <property type="match status" value="1"/>
</dbReference>
<dbReference type="GO" id="GO:0008198">
    <property type="term" value="F:ferrous iron binding"/>
    <property type="evidence" value="ECO:0007669"/>
    <property type="project" value="InterPro"/>
</dbReference>
<feature type="domain" description="Extradiol ring-cleavage dioxygenase class III enzyme subunit B" evidence="7">
    <location>
        <begin position="34"/>
        <end position="300"/>
    </location>
</feature>
<evidence type="ECO:0000313" key="8">
    <source>
        <dbReference type="EMBL" id="CDP34052.1"/>
    </source>
</evidence>
<proteinExistence type="inferred from homology"/>
<comment type="cofactor">
    <cofactor evidence="1">
        <name>Zn(2+)</name>
        <dbReference type="ChEBI" id="CHEBI:29105"/>
    </cofactor>
</comment>
<comment type="similarity">
    <text evidence="2">Belongs to the DODA-type extradiol aromatic ring-opening dioxygenase family.</text>
</comment>
<reference evidence="8" key="1">
    <citation type="submission" date="2014-02" db="EMBL/GenBank/DDBJ databases">
        <authorList>
            <person name="Genoscope - CEA"/>
        </authorList>
    </citation>
    <scope>NUCLEOTIDE SEQUENCE</scope>
    <source>
        <strain evidence="8">LS3</strain>
    </source>
</reference>
<dbReference type="PhylomeDB" id="A0A060T579"/>
<evidence type="ECO:0000256" key="1">
    <source>
        <dbReference type="ARBA" id="ARBA00001947"/>
    </source>
</evidence>
<dbReference type="PIRSF" id="PIRSF006157">
    <property type="entry name" value="Doxgns_DODA"/>
    <property type="match status" value="1"/>
</dbReference>
<dbReference type="GO" id="GO:0016702">
    <property type="term" value="F:oxidoreductase activity, acting on single donors with incorporation of molecular oxygen, incorporation of two atoms of oxygen"/>
    <property type="evidence" value="ECO:0007669"/>
    <property type="project" value="UniProtKB-ARBA"/>
</dbReference>
<dbReference type="PANTHER" id="PTHR30096:SF0">
    <property type="entry name" value="4,5-DOPA DIOXYGENASE EXTRADIOL-LIKE PROTEIN"/>
    <property type="match status" value="1"/>
</dbReference>
<dbReference type="CDD" id="cd07363">
    <property type="entry name" value="45_DOPA_Dioxygenase"/>
    <property type="match status" value="1"/>
</dbReference>
<evidence type="ECO:0000259" key="7">
    <source>
        <dbReference type="Pfam" id="PF02900"/>
    </source>
</evidence>
<keyword evidence="6" id="KW-0732">Signal</keyword>
<gene>
    <name evidence="8" type="ORF">GNLVRS02_ARAD1C03586g</name>
</gene>
<dbReference type="SUPFAM" id="SSF53213">
    <property type="entry name" value="LigB-like"/>
    <property type="match status" value="1"/>
</dbReference>
<evidence type="ECO:0000256" key="4">
    <source>
        <dbReference type="ARBA" id="ARBA00022833"/>
    </source>
</evidence>
<dbReference type="GO" id="GO:0008270">
    <property type="term" value="F:zinc ion binding"/>
    <property type="evidence" value="ECO:0007669"/>
    <property type="project" value="InterPro"/>
</dbReference>
<keyword evidence="4" id="KW-0862">Zinc</keyword>